<dbReference type="AlphaFoldDB" id="A0AAV7REX8"/>
<dbReference type="EMBL" id="JANPWB010000009">
    <property type="protein sequence ID" value="KAJ1149966.1"/>
    <property type="molecule type" value="Genomic_DNA"/>
</dbReference>
<comment type="caution">
    <text evidence="2">The sequence shown here is derived from an EMBL/GenBank/DDBJ whole genome shotgun (WGS) entry which is preliminary data.</text>
</comment>
<proteinExistence type="predicted"/>
<evidence type="ECO:0000313" key="3">
    <source>
        <dbReference type="Proteomes" id="UP001066276"/>
    </source>
</evidence>
<organism evidence="2 3">
    <name type="scientific">Pleurodeles waltl</name>
    <name type="common">Iberian ribbed newt</name>
    <dbReference type="NCBI Taxonomy" id="8319"/>
    <lineage>
        <taxon>Eukaryota</taxon>
        <taxon>Metazoa</taxon>
        <taxon>Chordata</taxon>
        <taxon>Craniata</taxon>
        <taxon>Vertebrata</taxon>
        <taxon>Euteleostomi</taxon>
        <taxon>Amphibia</taxon>
        <taxon>Batrachia</taxon>
        <taxon>Caudata</taxon>
        <taxon>Salamandroidea</taxon>
        <taxon>Salamandridae</taxon>
        <taxon>Pleurodelinae</taxon>
        <taxon>Pleurodeles</taxon>
    </lineage>
</organism>
<dbReference type="Proteomes" id="UP001066276">
    <property type="component" value="Chromosome 5"/>
</dbReference>
<accession>A0AAV7REX8</accession>
<reference evidence="2" key="1">
    <citation type="journal article" date="2022" name="bioRxiv">
        <title>Sequencing and chromosome-scale assembly of the giantPleurodeles waltlgenome.</title>
        <authorList>
            <person name="Brown T."/>
            <person name="Elewa A."/>
            <person name="Iarovenko S."/>
            <person name="Subramanian E."/>
            <person name="Araus A.J."/>
            <person name="Petzold A."/>
            <person name="Susuki M."/>
            <person name="Suzuki K.-i.T."/>
            <person name="Hayashi T."/>
            <person name="Toyoda A."/>
            <person name="Oliveira C."/>
            <person name="Osipova E."/>
            <person name="Leigh N.D."/>
            <person name="Simon A."/>
            <person name="Yun M.H."/>
        </authorList>
    </citation>
    <scope>NUCLEOTIDE SEQUENCE</scope>
    <source>
        <strain evidence="2">20211129_DDA</strain>
        <tissue evidence="2">Liver</tissue>
    </source>
</reference>
<feature type="region of interest" description="Disordered" evidence="1">
    <location>
        <begin position="73"/>
        <end position="124"/>
    </location>
</feature>
<gene>
    <name evidence="2" type="ORF">NDU88_002764</name>
</gene>
<protein>
    <submittedName>
        <fullName evidence="2">Uncharacterized protein</fullName>
    </submittedName>
</protein>
<feature type="compositionally biased region" description="Polar residues" evidence="1">
    <location>
        <begin position="100"/>
        <end position="114"/>
    </location>
</feature>
<evidence type="ECO:0000256" key="1">
    <source>
        <dbReference type="SAM" id="MobiDB-lite"/>
    </source>
</evidence>
<name>A0AAV7REX8_PLEWA</name>
<keyword evidence="3" id="KW-1185">Reference proteome</keyword>
<feature type="region of interest" description="Disordered" evidence="1">
    <location>
        <begin position="1"/>
        <end position="27"/>
    </location>
</feature>
<sequence length="156" mass="16505">MATQYFTGGNHIEPASAGTKGQRSQVSGAQCLGHNKREGAHSCGWYSADRGENAITDADWTACIGGRAVGRDGAAGRWRTTKASRRGSEVGGGQRESGGEAQTRSNRGIGQQTPMDYAGKQGRPWKRLQVRVVTHCSGGGTRGPAHLQIEHGMSQL</sequence>
<evidence type="ECO:0000313" key="2">
    <source>
        <dbReference type="EMBL" id="KAJ1149966.1"/>
    </source>
</evidence>